<evidence type="ECO:0008006" key="3">
    <source>
        <dbReference type="Google" id="ProtNLM"/>
    </source>
</evidence>
<dbReference type="InterPro" id="IPR051678">
    <property type="entry name" value="AGP_Transferase"/>
</dbReference>
<evidence type="ECO:0000313" key="1">
    <source>
        <dbReference type="EMBL" id="QPH05449.1"/>
    </source>
</evidence>
<accession>A0A7S9PWT0</accession>
<reference evidence="1 2" key="1">
    <citation type="journal article" date="2018" name="PLoS Genet.">
        <title>Repeat elements organise 3D genome structure and mediate transcription in the filamentous fungus Epichloe festucae.</title>
        <authorList>
            <person name="Winter D.J."/>
            <person name="Ganley A.R.D."/>
            <person name="Young C.A."/>
            <person name="Liachko I."/>
            <person name="Schardl C.L."/>
            <person name="Dupont P.Y."/>
            <person name="Berry D."/>
            <person name="Ram A."/>
            <person name="Scott B."/>
            <person name="Cox M.P."/>
        </authorList>
    </citation>
    <scope>NUCLEOTIDE SEQUENCE [LARGE SCALE GENOMIC DNA]</scope>
    <source>
        <strain evidence="1 2">Fl1</strain>
    </source>
</reference>
<name>A0A7S9PWT0_EPIFF</name>
<evidence type="ECO:0000313" key="2">
    <source>
        <dbReference type="Proteomes" id="UP000594364"/>
    </source>
</evidence>
<dbReference type="SUPFAM" id="SSF56112">
    <property type="entry name" value="Protein kinase-like (PK-like)"/>
    <property type="match status" value="1"/>
</dbReference>
<dbReference type="PANTHER" id="PTHR21310">
    <property type="entry name" value="AMINOGLYCOSIDE PHOSPHOTRANSFERASE-RELATED-RELATED"/>
    <property type="match status" value="1"/>
</dbReference>
<dbReference type="EMBL" id="CP031388">
    <property type="protein sequence ID" value="QPH05449.1"/>
    <property type="molecule type" value="Genomic_DNA"/>
</dbReference>
<dbReference type="AlphaFoldDB" id="A0A7S9PWT0"/>
<dbReference type="InterPro" id="IPR011009">
    <property type="entry name" value="Kinase-like_dom_sf"/>
</dbReference>
<proteinExistence type="predicted"/>
<protein>
    <recommendedName>
        <fullName evidence="3">Aminoglycoside phosphotransferase domain-containing protein</fullName>
    </recommendedName>
</protein>
<sequence>MCATLELEDPGFVTYEWAADQNANIIERLTHLPARNKLYNLLSTGTDAICCLVKHHLQLNHRDVCIIAPQDEWLQGSFNVCIPIEVQSSKSHRKVVLRCCLPYKLAESRYPGTVDEKLRCEVGAYTWMQENCTDIRIPHLYGFGLSNNHHSTAPGIFASPESFNVVFMSLYGTPSPSRYTANPTNHRLPTAYVLLEHIGPDVGQMLSNTWADERYQNDPLRRKRLFRGMARVILSLARVSQPRIGSFQFNDDSSVTLTNRPLTHTITTLENEGTARTIQPTDTYSCTEQYVTDMLTLLDNRLDSDPGAIDLDPSEVDENLGAIDEACREKMAAMTLLRTLSHHYIRREHRNGPFVLQLTDLHASNIFVDDEWNLTCLIDLEWVCALPADMLAVPAWLVGCGVDELEGGKMKEFEEVRLEFMHVLEEEEHNFKAQHGLSFVKIMDETWSSKAVWFWHCVKSMNAMNNLVPNHICPRFSTRLTSVAKVLSKLWCENSDCRGERTTAAFRAYGEGLKRVFGIDDDFEGGWGGGGKQ</sequence>
<dbReference type="OrthoDB" id="3645574at2759"/>
<dbReference type="PANTHER" id="PTHR21310:SF37">
    <property type="entry name" value="AMINOGLYCOSIDE PHOSPHOTRANSFERASE DOMAIN-CONTAINING PROTEIN"/>
    <property type="match status" value="1"/>
</dbReference>
<gene>
    <name evidence="1" type="ORF">C2857_003238</name>
</gene>
<dbReference type="Proteomes" id="UP000594364">
    <property type="component" value="Chromosome 4"/>
</dbReference>
<keyword evidence="2" id="KW-1185">Reference proteome</keyword>
<organism evidence="1 2">
    <name type="scientific">Epichloe festucae (strain Fl1)</name>
    <dbReference type="NCBI Taxonomy" id="877507"/>
    <lineage>
        <taxon>Eukaryota</taxon>
        <taxon>Fungi</taxon>
        <taxon>Dikarya</taxon>
        <taxon>Ascomycota</taxon>
        <taxon>Pezizomycotina</taxon>
        <taxon>Sordariomycetes</taxon>
        <taxon>Hypocreomycetidae</taxon>
        <taxon>Hypocreales</taxon>
        <taxon>Clavicipitaceae</taxon>
        <taxon>Epichloe</taxon>
    </lineage>
</organism>